<reference evidence="6 8" key="1">
    <citation type="submission" date="2017-06" db="EMBL/GenBank/DDBJ databases">
        <title>Complete genome of Francisella adeliensis.</title>
        <authorList>
            <person name="Vallesi A."/>
            <person name="Sjodin A."/>
        </authorList>
    </citation>
    <scope>NUCLEOTIDE SEQUENCE [LARGE SCALE GENOMIC DNA]</scope>
    <source>
        <strain evidence="6 8">FDC440</strain>
    </source>
</reference>
<reference evidence="7 9" key="2">
    <citation type="submission" date="2019-08" db="EMBL/GenBank/DDBJ databases">
        <title>Complete genome sequences of Francisella adeliensis (FSC1325 and FSC1326).</title>
        <authorList>
            <person name="Ohrman C."/>
            <person name="Uneklint I."/>
            <person name="Vallesi A."/>
            <person name="Karlsson L."/>
            <person name="Sjodin A."/>
        </authorList>
    </citation>
    <scope>NUCLEOTIDE SEQUENCE [LARGE SCALE GENOMIC DNA]</scope>
    <source>
        <strain evidence="7 9">FSC1325</strain>
    </source>
</reference>
<dbReference type="Proteomes" id="UP000251120">
    <property type="component" value="Chromosome"/>
</dbReference>
<dbReference type="PANTHER" id="PTHR47704">
    <property type="entry name" value="POTASSIUM TRANSPORTER KIMA"/>
    <property type="match status" value="1"/>
</dbReference>
<evidence type="ECO:0000313" key="6">
    <source>
        <dbReference type="EMBL" id="AXA33167.1"/>
    </source>
</evidence>
<dbReference type="PANTHER" id="PTHR47704:SF1">
    <property type="entry name" value="POTASSIUM TRANSPORTER KIMA"/>
    <property type="match status" value="1"/>
</dbReference>
<evidence type="ECO:0000256" key="4">
    <source>
        <dbReference type="ARBA" id="ARBA00023136"/>
    </source>
</evidence>
<evidence type="ECO:0000313" key="7">
    <source>
        <dbReference type="EMBL" id="QIW11395.1"/>
    </source>
</evidence>
<dbReference type="OrthoDB" id="9759676at2"/>
<protein>
    <submittedName>
        <fullName evidence="7">APC family permease</fullName>
    </submittedName>
    <submittedName>
        <fullName evidence="6">Amino acid transporter</fullName>
    </submittedName>
</protein>
<dbReference type="GO" id="GO:0022857">
    <property type="term" value="F:transmembrane transporter activity"/>
    <property type="evidence" value="ECO:0007669"/>
    <property type="project" value="InterPro"/>
</dbReference>
<gene>
    <name evidence="6" type="ORF">CDH04_01460</name>
    <name evidence="7" type="ORF">FZC43_01460</name>
</gene>
<evidence type="ECO:0000256" key="1">
    <source>
        <dbReference type="ARBA" id="ARBA00004141"/>
    </source>
</evidence>
<evidence type="ECO:0000256" key="5">
    <source>
        <dbReference type="SAM" id="Phobius"/>
    </source>
</evidence>
<dbReference type="Pfam" id="PF13520">
    <property type="entry name" value="AA_permease_2"/>
    <property type="match status" value="1"/>
</dbReference>
<feature type="transmembrane region" description="Helical" evidence="5">
    <location>
        <begin position="372"/>
        <end position="397"/>
    </location>
</feature>
<dbReference type="InterPro" id="IPR002293">
    <property type="entry name" value="AA/rel_permease1"/>
</dbReference>
<dbReference type="GO" id="GO:0016020">
    <property type="term" value="C:membrane"/>
    <property type="evidence" value="ECO:0007669"/>
    <property type="project" value="UniProtKB-SubCell"/>
</dbReference>
<feature type="transmembrane region" description="Helical" evidence="5">
    <location>
        <begin position="346"/>
        <end position="366"/>
    </location>
</feature>
<organism evidence="6 8">
    <name type="scientific">Francisella adeliensis</name>
    <dbReference type="NCBI Taxonomy" id="2007306"/>
    <lineage>
        <taxon>Bacteria</taxon>
        <taxon>Pseudomonadati</taxon>
        <taxon>Pseudomonadota</taxon>
        <taxon>Gammaproteobacteria</taxon>
        <taxon>Thiotrichales</taxon>
        <taxon>Francisellaceae</taxon>
        <taxon>Francisella</taxon>
    </lineage>
</organism>
<proteinExistence type="predicted"/>
<feature type="transmembrane region" description="Helical" evidence="5">
    <location>
        <begin position="142"/>
        <end position="160"/>
    </location>
</feature>
<feature type="transmembrane region" description="Helical" evidence="5">
    <location>
        <begin position="434"/>
        <end position="453"/>
    </location>
</feature>
<accession>A0A2Z4XWE0</accession>
<feature type="transmembrane region" description="Helical" evidence="5">
    <location>
        <begin position="406"/>
        <end position="428"/>
    </location>
</feature>
<dbReference type="AlphaFoldDB" id="A0A2Z4XWE0"/>
<dbReference type="InterPro" id="IPR053153">
    <property type="entry name" value="APC_K+_Transporter"/>
</dbReference>
<comment type="subcellular location">
    <subcellularLocation>
        <location evidence="1">Membrane</location>
        <topology evidence="1">Multi-pass membrane protein</topology>
    </subcellularLocation>
</comment>
<sequence>MLWNVIFGNPISKKNMDEYTLPKRFALPILSSDALSSVAYATGEILATLAVAGVAALSFSFHISLFILALIVIVGISYIQTINAYPKGGGAYMVAKENLGVPLGLIAAGALLIDYVLTVAVSVSAGILAITSAIPSLIDYRVEMAIIAIMIMMWINLRGIKDTATILVWPTYAFVGIILTLLVMGTYHLVIGDIHPIDYSNTTSHLVVVNQALTLTLILRAFSSGCSAMTGIEAIANGVSLFRPDRRRNAILTLMALIITLIVMFTGIGYLSYKIDIRPLVDQSALSQLGHYIFGGGIAYYFLQLATCLILIIAANTSFSAFPILASILSKDGFLPAQFKNKDERLAFRNGIMILAIFAMALILLFDADTSALIPLYSIGVFLAFTLCQSGLLVFWFKKRDKVPKWYLKAGINLIGCIATFVTVLIIAESKFNEGAWIVVIAIPLIVLMFYRINAHYNSVKKRLELETIKPISINLEAQNSIKIIVPISTLHKGTVKAIEFAKSISNNVDIVTINMDPTETEELKDNWQKLNINEELTVIEPKIESFVYYFVKYIKTSDSNNHELSTIVLPKVQNRKLWHNMLHNQRVFLIKWALKSLSQEGDTRVIIEVPYQI</sequence>
<feature type="transmembrane region" description="Helical" evidence="5">
    <location>
        <begin position="105"/>
        <end position="130"/>
    </location>
</feature>
<keyword evidence="2 5" id="KW-0812">Transmembrane</keyword>
<name>A0A2Z4XWE0_9GAMM</name>
<evidence type="ECO:0000313" key="8">
    <source>
        <dbReference type="Proteomes" id="UP000251120"/>
    </source>
</evidence>
<feature type="transmembrane region" description="Helical" evidence="5">
    <location>
        <begin position="166"/>
        <end position="190"/>
    </location>
</feature>
<dbReference type="Proteomes" id="UP000681131">
    <property type="component" value="Chromosome"/>
</dbReference>
<keyword evidence="9" id="KW-1185">Reference proteome</keyword>
<keyword evidence="4 5" id="KW-0472">Membrane</keyword>
<dbReference type="KEGG" id="fad:CDH04_01460"/>
<evidence type="ECO:0000313" key="9">
    <source>
        <dbReference type="Proteomes" id="UP000681131"/>
    </source>
</evidence>
<dbReference type="EMBL" id="CP021781">
    <property type="protein sequence ID" value="AXA33167.1"/>
    <property type="molecule type" value="Genomic_DNA"/>
</dbReference>
<dbReference type="RefSeq" id="WP_112869340.1">
    <property type="nucleotide sequence ID" value="NZ_CP021781.1"/>
</dbReference>
<feature type="transmembrane region" description="Helical" evidence="5">
    <location>
        <begin position="250"/>
        <end position="272"/>
    </location>
</feature>
<keyword evidence="3 5" id="KW-1133">Transmembrane helix</keyword>
<dbReference type="Gene3D" id="1.20.1740.10">
    <property type="entry name" value="Amino acid/polyamine transporter I"/>
    <property type="match status" value="1"/>
</dbReference>
<evidence type="ECO:0000256" key="3">
    <source>
        <dbReference type="ARBA" id="ARBA00022989"/>
    </source>
</evidence>
<dbReference type="EMBL" id="CP043424">
    <property type="protein sequence ID" value="QIW11395.1"/>
    <property type="molecule type" value="Genomic_DNA"/>
</dbReference>
<feature type="transmembrane region" description="Helical" evidence="5">
    <location>
        <begin position="38"/>
        <end position="58"/>
    </location>
</feature>
<feature type="transmembrane region" description="Helical" evidence="5">
    <location>
        <begin position="292"/>
        <end position="325"/>
    </location>
</feature>
<evidence type="ECO:0000256" key="2">
    <source>
        <dbReference type="ARBA" id="ARBA00022692"/>
    </source>
</evidence>